<dbReference type="Proteomes" id="UP000322225">
    <property type="component" value="Chromosome 4"/>
</dbReference>
<dbReference type="Gene3D" id="3.10.310.10">
    <property type="entry name" value="Diaminopimelate Epimerase, Chain A, domain 1"/>
    <property type="match status" value="2"/>
</dbReference>
<evidence type="ECO:0000313" key="3">
    <source>
        <dbReference type="EMBL" id="WWD18033.1"/>
    </source>
</evidence>
<comment type="similarity">
    <text evidence="1">Belongs to the PhzF family.</text>
</comment>
<gene>
    <name evidence="3" type="ORF">CI109_102480</name>
</gene>
<keyword evidence="2" id="KW-0413">Isomerase</keyword>
<dbReference type="GO" id="GO:0005737">
    <property type="term" value="C:cytoplasm"/>
    <property type="evidence" value="ECO:0007669"/>
    <property type="project" value="TreeGrafter"/>
</dbReference>
<dbReference type="OrthoDB" id="75169at2759"/>
<proteinExistence type="inferred from homology"/>
<organism evidence="3 4">
    <name type="scientific">Kwoniella shandongensis</name>
    <dbReference type="NCBI Taxonomy" id="1734106"/>
    <lineage>
        <taxon>Eukaryota</taxon>
        <taxon>Fungi</taxon>
        <taxon>Dikarya</taxon>
        <taxon>Basidiomycota</taxon>
        <taxon>Agaricomycotina</taxon>
        <taxon>Tremellomycetes</taxon>
        <taxon>Tremellales</taxon>
        <taxon>Cryptococcaceae</taxon>
        <taxon>Kwoniella</taxon>
    </lineage>
</organism>
<protein>
    <submittedName>
        <fullName evidence="3">Uncharacterized protein</fullName>
    </submittedName>
</protein>
<dbReference type="InterPro" id="IPR003719">
    <property type="entry name" value="Phenazine_PhzF-like"/>
</dbReference>
<dbReference type="EMBL" id="CP144054">
    <property type="protein sequence ID" value="WWD18033.1"/>
    <property type="molecule type" value="Genomic_DNA"/>
</dbReference>
<dbReference type="RefSeq" id="XP_031861231.1">
    <property type="nucleotide sequence ID" value="XM_032004366.1"/>
</dbReference>
<evidence type="ECO:0000256" key="2">
    <source>
        <dbReference type="ARBA" id="ARBA00023235"/>
    </source>
</evidence>
<dbReference type="NCBIfam" id="TIGR00654">
    <property type="entry name" value="PhzF_family"/>
    <property type="match status" value="1"/>
</dbReference>
<reference evidence="3" key="1">
    <citation type="submission" date="2017-08" db="EMBL/GenBank/DDBJ databases">
        <authorList>
            <person name="Cuomo C."/>
            <person name="Billmyre B."/>
            <person name="Heitman J."/>
        </authorList>
    </citation>
    <scope>NUCLEOTIDE SEQUENCE</scope>
    <source>
        <strain evidence="3">CBS 12478</strain>
    </source>
</reference>
<evidence type="ECO:0000313" key="4">
    <source>
        <dbReference type="Proteomes" id="UP000322225"/>
    </source>
</evidence>
<accession>A0A5M6BZW5</accession>
<dbReference type="Pfam" id="PF02567">
    <property type="entry name" value="PhzC-PhzF"/>
    <property type="match status" value="1"/>
</dbReference>
<dbReference type="PANTHER" id="PTHR13774:SF17">
    <property type="entry name" value="PHENAZINE BIOSYNTHESIS-LIKE DOMAIN-CONTAINING PROTEIN"/>
    <property type="match status" value="1"/>
</dbReference>
<sequence>MTAPQPVFHLLNAFAPHPHAGNQAAVVVFPSTAADDPRTNDEEYMKYLARDFGFSETAYVVPTEEEGRFGLRWWTPEVEINLCGHATLATAFVLFSHNPKLDHLNLDTRWSGTLTAKRISHQEVEIVLPSLAPSVLATFGHGSLDGEDKRRVAEVAEALGVSSDEILAVEEYGEDNNQSLIVELKGEVDLKNLQHIDHKALLGLSKGLTIVTQINPESKDKTLYLNSRVFASGLGIDEDPVTGSAHAYLTGYYLASPRSKSLSEPFRQNPADVVIEAKQLSHRGGELRCTWDNGNVKLVGKAFEWARGMLSVE</sequence>
<dbReference type="PANTHER" id="PTHR13774">
    <property type="entry name" value="PHENAZINE BIOSYNTHESIS PROTEIN"/>
    <property type="match status" value="1"/>
</dbReference>
<dbReference type="GO" id="GO:0016853">
    <property type="term" value="F:isomerase activity"/>
    <property type="evidence" value="ECO:0007669"/>
    <property type="project" value="UniProtKB-KW"/>
</dbReference>
<dbReference type="SUPFAM" id="SSF54506">
    <property type="entry name" value="Diaminopimelate epimerase-like"/>
    <property type="match status" value="1"/>
</dbReference>
<dbReference type="PIRSF" id="PIRSF016184">
    <property type="entry name" value="PhzC_PhzF"/>
    <property type="match status" value="1"/>
</dbReference>
<reference evidence="3" key="2">
    <citation type="submission" date="2024-01" db="EMBL/GenBank/DDBJ databases">
        <title>Comparative genomics of Cryptococcus and Kwoniella reveals pathogenesis evolution and contrasting modes of karyotype evolution via chromosome fusion or intercentromeric recombination.</title>
        <authorList>
            <person name="Coelho M.A."/>
            <person name="David-Palma M."/>
            <person name="Shea T."/>
            <person name="Bowers K."/>
            <person name="McGinley-Smith S."/>
            <person name="Mohammad A.W."/>
            <person name="Gnirke A."/>
            <person name="Yurkov A.M."/>
            <person name="Nowrousian M."/>
            <person name="Sun S."/>
            <person name="Cuomo C.A."/>
            <person name="Heitman J."/>
        </authorList>
    </citation>
    <scope>NUCLEOTIDE SEQUENCE</scope>
    <source>
        <strain evidence="3">CBS 12478</strain>
    </source>
</reference>
<dbReference type="GeneID" id="43588499"/>
<evidence type="ECO:0000256" key="1">
    <source>
        <dbReference type="ARBA" id="ARBA00008270"/>
    </source>
</evidence>
<keyword evidence="4" id="KW-1185">Reference proteome</keyword>
<dbReference type="KEGG" id="ksn:43588499"/>
<dbReference type="AlphaFoldDB" id="A0A5M6BZW5"/>
<name>A0A5M6BZW5_9TREE</name>